<dbReference type="Proteomes" id="UP000789396">
    <property type="component" value="Unassembled WGS sequence"/>
</dbReference>
<proteinExistence type="predicted"/>
<feature type="non-terminal residue" evidence="1">
    <location>
        <position position="1"/>
    </location>
</feature>
<dbReference type="AlphaFoldDB" id="A0A9N8Z691"/>
<accession>A0A9N8Z691</accession>
<feature type="non-terminal residue" evidence="1">
    <location>
        <position position="121"/>
    </location>
</feature>
<reference evidence="1" key="1">
    <citation type="submission" date="2021-06" db="EMBL/GenBank/DDBJ databases">
        <authorList>
            <person name="Kallberg Y."/>
            <person name="Tangrot J."/>
            <person name="Rosling A."/>
        </authorList>
    </citation>
    <scope>NUCLEOTIDE SEQUENCE</scope>
    <source>
        <strain evidence="1">IN212</strain>
    </source>
</reference>
<evidence type="ECO:0000313" key="1">
    <source>
        <dbReference type="EMBL" id="CAG8476300.1"/>
    </source>
</evidence>
<name>A0A9N8Z691_9GLOM</name>
<sequence length="121" mass="13600">MKEPLLIKPGKEIIAELDQCCSKEKNLTDAWENKEKNQICLAHSCDICGNLAFSLENSHNQKLKENKNLTTTITDSDDLTQKSDAQEIATFAEKAKAAVVTVEKERDEYRRLYVAANGEVL</sequence>
<organism evidence="1 2">
    <name type="scientific">Racocetra fulgida</name>
    <dbReference type="NCBI Taxonomy" id="60492"/>
    <lineage>
        <taxon>Eukaryota</taxon>
        <taxon>Fungi</taxon>
        <taxon>Fungi incertae sedis</taxon>
        <taxon>Mucoromycota</taxon>
        <taxon>Glomeromycotina</taxon>
        <taxon>Glomeromycetes</taxon>
        <taxon>Diversisporales</taxon>
        <taxon>Gigasporaceae</taxon>
        <taxon>Racocetra</taxon>
    </lineage>
</organism>
<keyword evidence="2" id="KW-1185">Reference proteome</keyword>
<protein>
    <submittedName>
        <fullName evidence="1">10308_t:CDS:1</fullName>
    </submittedName>
</protein>
<evidence type="ECO:0000313" key="2">
    <source>
        <dbReference type="Proteomes" id="UP000789396"/>
    </source>
</evidence>
<dbReference type="EMBL" id="CAJVPZ010000798">
    <property type="protein sequence ID" value="CAG8476300.1"/>
    <property type="molecule type" value="Genomic_DNA"/>
</dbReference>
<comment type="caution">
    <text evidence="1">The sequence shown here is derived from an EMBL/GenBank/DDBJ whole genome shotgun (WGS) entry which is preliminary data.</text>
</comment>
<gene>
    <name evidence="1" type="ORF">RFULGI_LOCUS1335</name>
</gene>